<evidence type="ECO:0000256" key="8">
    <source>
        <dbReference type="ARBA" id="ARBA00022989"/>
    </source>
</evidence>
<name>A0A7Y6I5B2_9ACTN</name>
<dbReference type="SMART" id="SM00388">
    <property type="entry name" value="HisKA"/>
    <property type="match status" value="1"/>
</dbReference>
<dbReference type="InterPro" id="IPR036097">
    <property type="entry name" value="HisK_dim/P_sf"/>
</dbReference>
<evidence type="ECO:0000256" key="11">
    <source>
        <dbReference type="SAM" id="Phobius"/>
    </source>
</evidence>
<keyword evidence="8 11" id="KW-1133">Transmembrane helix</keyword>
<evidence type="ECO:0000256" key="9">
    <source>
        <dbReference type="ARBA" id="ARBA00023012"/>
    </source>
</evidence>
<protein>
    <recommendedName>
        <fullName evidence="3">histidine kinase</fullName>
        <ecNumber evidence="3">2.7.13.3</ecNumber>
    </recommendedName>
</protein>
<dbReference type="SUPFAM" id="SSF158472">
    <property type="entry name" value="HAMP domain-like"/>
    <property type="match status" value="1"/>
</dbReference>
<keyword evidence="10 11" id="KW-0472">Membrane</keyword>
<dbReference type="PANTHER" id="PTHR45436:SF5">
    <property type="entry name" value="SENSOR HISTIDINE KINASE TRCS"/>
    <property type="match status" value="1"/>
</dbReference>
<evidence type="ECO:0000313" key="14">
    <source>
        <dbReference type="EMBL" id="NUW31987.1"/>
    </source>
</evidence>
<feature type="transmembrane region" description="Helical" evidence="11">
    <location>
        <begin position="12"/>
        <end position="35"/>
    </location>
</feature>
<dbReference type="EMBL" id="JABWGN010000004">
    <property type="protein sequence ID" value="NUW31987.1"/>
    <property type="molecule type" value="Genomic_DNA"/>
</dbReference>
<dbReference type="SUPFAM" id="SSF55874">
    <property type="entry name" value="ATPase domain of HSP90 chaperone/DNA topoisomerase II/histidine kinase"/>
    <property type="match status" value="1"/>
</dbReference>
<evidence type="ECO:0000256" key="3">
    <source>
        <dbReference type="ARBA" id="ARBA00012438"/>
    </source>
</evidence>
<comment type="subcellular location">
    <subcellularLocation>
        <location evidence="2">Cell membrane</location>
    </subcellularLocation>
</comment>
<organism evidence="14 15">
    <name type="scientific">Nonomuraea montanisoli</name>
    <dbReference type="NCBI Taxonomy" id="2741721"/>
    <lineage>
        <taxon>Bacteria</taxon>
        <taxon>Bacillati</taxon>
        <taxon>Actinomycetota</taxon>
        <taxon>Actinomycetes</taxon>
        <taxon>Streptosporangiales</taxon>
        <taxon>Streptosporangiaceae</taxon>
        <taxon>Nonomuraea</taxon>
    </lineage>
</organism>
<dbReference type="GO" id="GO:0005886">
    <property type="term" value="C:plasma membrane"/>
    <property type="evidence" value="ECO:0007669"/>
    <property type="project" value="UniProtKB-SubCell"/>
</dbReference>
<keyword evidence="7 14" id="KW-0418">Kinase</keyword>
<feature type="domain" description="Histidine kinase" evidence="12">
    <location>
        <begin position="237"/>
        <end position="459"/>
    </location>
</feature>
<evidence type="ECO:0000256" key="1">
    <source>
        <dbReference type="ARBA" id="ARBA00000085"/>
    </source>
</evidence>
<keyword evidence="15" id="KW-1185">Reference proteome</keyword>
<evidence type="ECO:0000259" key="13">
    <source>
        <dbReference type="PROSITE" id="PS50885"/>
    </source>
</evidence>
<dbReference type="InterPro" id="IPR003594">
    <property type="entry name" value="HATPase_dom"/>
</dbReference>
<evidence type="ECO:0000259" key="12">
    <source>
        <dbReference type="PROSITE" id="PS50109"/>
    </source>
</evidence>
<feature type="domain" description="HAMP" evidence="13">
    <location>
        <begin position="176"/>
        <end position="229"/>
    </location>
</feature>
<comment type="catalytic activity">
    <reaction evidence="1">
        <text>ATP + protein L-histidine = ADP + protein N-phospho-L-histidine.</text>
        <dbReference type="EC" id="2.7.13.3"/>
    </reaction>
</comment>
<dbReference type="InterPro" id="IPR036890">
    <property type="entry name" value="HATPase_C_sf"/>
</dbReference>
<dbReference type="GO" id="GO:0000155">
    <property type="term" value="F:phosphorelay sensor kinase activity"/>
    <property type="evidence" value="ECO:0007669"/>
    <property type="project" value="InterPro"/>
</dbReference>
<dbReference type="Pfam" id="PF02518">
    <property type="entry name" value="HATPase_c"/>
    <property type="match status" value="1"/>
</dbReference>
<dbReference type="PROSITE" id="PS50885">
    <property type="entry name" value="HAMP"/>
    <property type="match status" value="1"/>
</dbReference>
<keyword evidence="5" id="KW-0808">Transferase</keyword>
<dbReference type="Gene3D" id="1.10.287.130">
    <property type="match status" value="1"/>
</dbReference>
<dbReference type="EC" id="2.7.13.3" evidence="3"/>
<keyword evidence="6 11" id="KW-0812">Transmembrane</keyword>
<feature type="transmembrane region" description="Helical" evidence="11">
    <location>
        <begin position="152"/>
        <end position="175"/>
    </location>
</feature>
<dbReference type="Gene3D" id="6.10.340.10">
    <property type="match status" value="1"/>
</dbReference>
<sequence length="459" mass="48069">MRLVPRSLRVRLVLVTAVGASVALVLCLGLLYTVLDRQLRAAFDADLSRRAGDVAAAVSAGAPDVVPLDPMAQLYDSGGRPVAASPVLDGGLLLTPARVRALRTQLFTAASLPGRRGGAPEEVRVLARRLADGRVLAVGIRAAPLQHARDRLLAALVLAVPPLVLLVSAAAWAVVRAALRPVDALTREAAAISSLENGRRMPSVPGDDEIARLARTLDGMLARLRVAFDHERAFVDDASHELRTPIAVLRGEIELALSALADARTADDAGAPHDRLGEVDRSLRGALGETERLSRLAENLLLLARAGSLPARAAPVDVPAVVREEADTLRPLLGLRVEVTGDPLVVPADADRLRQVAVNLMANSAAAGATTLSVRVDAGREWHVVEFADDGPGFAPGLLESAMERFTRGDDARTRGRSGAGLGLPIARAVVAAHGGTMTVRNGLPLGGAVVTIRLPVHP</sequence>
<keyword evidence="4" id="KW-0597">Phosphoprotein</keyword>
<dbReference type="Gene3D" id="3.30.565.10">
    <property type="entry name" value="Histidine kinase-like ATPase, C-terminal domain"/>
    <property type="match status" value="1"/>
</dbReference>
<evidence type="ECO:0000256" key="10">
    <source>
        <dbReference type="ARBA" id="ARBA00023136"/>
    </source>
</evidence>
<dbReference type="InterPro" id="IPR005467">
    <property type="entry name" value="His_kinase_dom"/>
</dbReference>
<dbReference type="Pfam" id="PF00672">
    <property type="entry name" value="HAMP"/>
    <property type="match status" value="1"/>
</dbReference>
<proteinExistence type="predicted"/>
<dbReference type="InterPro" id="IPR050428">
    <property type="entry name" value="TCS_sensor_his_kinase"/>
</dbReference>
<dbReference type="PROSITE" id="PS50109">
    <property type="entry name" value="HIS_KIN"/>
    <property type="match status" value="1"/>
</dbReference>
<reference evidence="14 15" key="1">
    <citation type="submission" date="2020-06" db="EMBL/GenBank/DDBJ databases">
        <title>Nonomuraea sp. SMC257, a novel actinomycete isolated from soil.</title>
        <authorList>
            <person name="Chanama M."/>
        </authorList>
    </citation>
    <scope>NUCLEOTIDE SEQUENCE [LARGE SCALE GENOMIC DNA]</scope>
    <source>
        <strain evidence="14 15">SMC257</strain>
    </source>
</reference>
<dbReference type="CDD" id="cd06225">
    <property type="entry name" value="HAMP"/>
    <property type="match status" value="1"/>
</dbReference>
<dbReference type="InterPro" id="IPR003660">
    <property type="entry name" value="HAMP_dom"/>
</dbReference>
<accession>A0A7Y6I5B2</accession>
<evidence type="ECO:0000313" key="15">
    <source>
        <dbReference type="Proteomes" id="UP000586042"/>
    </source>
</evidence>
<dbReference type="InterPro" id="IPR003661">
    <property type="entry name" value="HisK_dim/P_dom"/>
</dbReference>
<dbReference type="RefSeq" id="WP_175589436.1">
    <property type="nucleotide sequence ID" value="NZ_JABWGN010000004.1"/>
</dbReference>
<evidence type="ECO:0000256" key="4">
    <source>
        <dbReference type="ARBA" id="ARBA00022553"/>
    </source>
</evidence>
<evidence type="ECO:0000256" key="5">
    <source>
        <dbReference type="ARBA" id="ARBA00022679"/>
    </source>
</evidence>
<comment type="caution">
    <text evidence="14">The sequence shown here is derived from an EMBL/GenBank/DDBJ whole genome shotgun (WGS) entry which is preliminary data.</text>
</comment>
<evidence type="ECO:0000256" key="2">
    <source>
        <dbReference type="ARBA" id="ARBA00004236"/>
    </source>
</evidence>
<dbReference type="SUPFAM" id="SSF47384">
    <property type="entry name" value="Homodimeric domain of signal transducing histidine kinase"/>
    <property type="match status" value="1"/>
</dbReference>
<gene>
    <name evidence="14" type="ORF">HTZ77_11180</name>
</gene>
<evidence type="ECO:0000256" key="6">
    <source>
        <dbReference type="ARBA" id="ARBA00022692"/>
    </source>
</evidence>
<dbReference type="SMART" id="SM00387">
    <property type="entry name" value="HATPase_c"/>
    <property type="match status" value="1"/>
</dbReference>
<keyword evidence="9" id="KW-0902">Two-component regulatory system</keyword>
<evidence type="ECO:0000256" key="7">
    <source>
        <dbReference type="ARBA" id="ARBA00022777"/>
    </source>
</evidence>
<dbReference type="AlphaFoldDB" id="A0A7Y6I5B2"/>
<dbReference type="CDD" id="cd00075">
    <property type="entry name" value="HATPase"/>
    <property type="match status" value="1"/>
</dbReference>
<dbReference type="Proteomes" id="UP000586042">
    <property type="component" value="Unassembled WGS sequence"/>
</dbReference>
<dbReference type="SMART" id="SM00304">
    <property type="entry name" value="HAMP"/>
    <property type="match status" value="1"/>
</dbReference>
<dbReference type="Pfam" id="PF00512">
    <property type="entry name" value="HisKA"/>
    <property type="match status" value="1"/>
</dbReference>
<dbReference type="CDD" id="cd00082">
    <property type="entry name" value="HisKA"/>
    <property type="match status" value="1"/>
</dbReference>
<dbReference type="PRINTS" id="PR00344">
    <property type="entry name" value="BCTRLSENSOR"/>
</dbReference>
<dbReference type="PANTHER" id="PTHR45436">
    <property type="entry name" value="SENSOR HISTIDINE KINASE YKOH"/>
    <property type="match status" value="1"/>
</dbReference>
<dbReference type="InterPro" id="IPR004358">
    <property type="entry name" value="Sig_transdc_His_kin-like_C"/>
</dbReference>